<reference evidence="3" key="2">
    <citation type="submission" date="2020-11" db="EMBL/GenBank/DDBJ databases">
        <authorList>
            <person name="McCartney M.A."/>
            <person name="Auch B."/>
            <person name="Kono T."/>
            <person name="Mallez S."/>
            <person name="Becker A."/>
            <person name="Gohl D.M."/>
            <person name="Silverstein K.A.T."/>
            <person name="Koren S."/>
            <person name="Bechman K.B."/>
            <person name="Herman A."/>
            <person name="Abrahante J.E."/>
            <person name="Garbe J."/>
        </authorList>
    </citation>
    <scope>NUCLEOTIDE SEQUENCE</scope>
    <source>
        <strain evidence="3">Duluth1</strain>
        <tissue evidence="3">Whole animal</tissue>
    </source>
</reference>
<reference evidence="3" key="1">
    <citation type="journal article" date="2019" name="bioRxiv">
        <title>The Genome of the Zebra Mussel, Dreissena polymorpha: A Resource for Invasive Species Research.</title>
        <authorList>
            <person name="McCartney M.A."/>
            <person name="Auch B."/>
            <person name="Kono T."/>
            <person name="Mallez S."/>
            <person name="Zhang Y."/>
            <person name="Obille A."/>
            <person name="Becker A."/>
            <person name="Abrahante J.E."/>
            <person name="Garbe J."/>
            <person name="Badalamenti J.P."/>
            <person name="Herman A."/>
            <person name="Mangelson H."/>
            <person name="Liachko I."/>
            <person name="Sullivan S."/>
            <person name="Sone E.D."/>
            <person name="Koren S."/>
            <person name="Silverstein K.A.T."/>
            <person name="Beckman K.B."/>
            <person name="Gohl D.M."/>
        </authorList>
    </citation>
    <scope>NUCLEOTIDE SEQUENCE</scope>
    <source>
        <strain evidence="3">Duluth1</strain>
        <tissue evidence="3">Whole animal</tissue>
    </source>
</reference>
<dbReference type="InterPro" id="IPR000421">
    <property type="entry name" value="FA58C"/>
</dbReference>
<dbReference type="Proteomes" id="UP000828390">
    <property type="component" value="Unassembled WGS sequence"/>
</dbReference>
<feature type="chain" id="PRO_5038920572" description="F5/8 type C domain-containing protein" evidence="1">
    <location>
        <begin position="23"/>
        <end position="288"/>
    </location>
</feature>
<dbReference type="SMART" id="SM00231">
    <property type="entry name" value="FA58C"/>
    <property type="match status" value="1"/>
</dbReference>
<dbReference type="AlphaFoldDB" id="A0A9D4M359"/>
<comment type="caution">
    <text evidence="3">The sequence shown here is derived from an EMBL/GenBank/DDBJ whole genome shotgun (WGS) entry which is preliminary data.</text>
</comment>
<dbReference type="PROSITE" id="PS50022">
    <property type="entry name" value="FA58C_3"/>
    <property type="match status" value="1"/>
</dbReference>
<evidence type="ECO:0000313" key="4">
    <source>
        <dbReference type="Proteomes" id="UP000828390"/>
    </source>
</evidence>
<evidence type="ECO:0000259" key="2">
    <source>
        <dbReference type="PROSITE" id="PS50022"/>
    </source>
</evidence>
<protein>
    <recommendedName>
        <fullName evidence="2">F5/8 type C domain-containing protein</fullName>
    </recommendedName>
</protein>
<evidence type="ECO:0000313" key="3">
    <source>
        <dbReference type="EMBL" id="KAH3868494.1"/>
    </source>
</evidence>
<dbReference type="CDD" id="cd00057">
    <property type="entry name" value="FA58C"/>
    <property type="match status" value="1"/>
</dbReference>
<keyword evidence="1" id="KW-0732">Signal</keyword>
<gene>
    <name evidence="3" type="ORF">DPMN_031644</name>
</gene>
<dbReference type="EMBL" id="JAIWYP010000002">
    <property type="protein sequence ID" value="KAH3868494.1"/>
    <property type="molecule type" value="Genomic_DNA"/>
</dbReference>
<dbReference type="Gene3D" id="2.60.120.260">
    <property type="entry name" value="Galactose-binding domain-like"/>
    <property type="match status" value="1"/>
</dbReference>
<dbReference type="Pfam" id="PF00754">
    <property type="entry name" value="F5_F8_type_C"/>
    <property type="match status" value="1"/>
</dbReference>
<dbReference type="OrthoDB" id="6145554at2759"/>
<evidence type="ECO:0000256" key="1">
    <source>
        <dbReference type="SAM" id="SignalP"/>
    </source>
</evidence>
<keyword evidence="4" id="KW-1185">Reference proteome</keyword>
<dbReference type="InterPro" id="IPR008979">
    <property type="entry name" value="Galactose-bd-like_sf"/>
</dbReference>
<dbReference type="PANTHER" id="PTHR24543">
    <property type="entry name" value="MULTICOPPER OXIDASE-RELATED"/>
    <property type="match status" value="1"/>
</dbReference>
<name>A0A9D4M359_DREPO</name>
<organism evidence="3 4">
    <name type="scientific">Dreissena polymorpha</name>
    <name type="common">Zebra mussel</name>
    <name type="synonym">Mytilus polymorpha</name>
    <dbReference type="NCBI Taxonomy" id="45954"/>
    <lineage>
        <taxon>Eukaryota</taxon>
        <taxon>Metazoa</taxon>
        <taxon>Spiralia</taxon>
        <taxon>Lophotrochozoa</taxon>
        <taxon>Mollusca</taxon>
        <taxon>Bivalvia</taxon>
        <taxon>Autobranchia</taxon>
        <taxon>Heteroconchia</taxon>
        <taxon>Euheterodonta</taxon>
        <taxon>Imparidentia</taxon>
        <taxon>Neoheterodontei</taxon>
        <taxon>Myida</taxon>
        <taxon>Dreissenoidea</taxon>
        <taxon>Dreissenidae</taxon>
        <taxon>Dreissena</taxon>
    </lineage>
</organism>
<accession>A0A9D4M359</accession>
<feature type="domain" description="F5/8 type C" evidence="2">
    <location>
        <begin position="20"/>
        <end position="183"/>
    </location>
</feature>
<proteinExistence type="predicted"/>
<dbReference type="SUPFAM" id="SSF49785">
    <property type="entry name" value="Galactose-binding domain-like"/>
    <property type="match status" value="1"/>
</dbReference>
<feature type="signal peptide" evidence="1">
    <location>
        <begin position="1"/>
        <end position="22"/>
    </location>
</feature>
<sequence length="288" mass="30995">MVGDGITRRALIAFIVLASVRGQDVLCHDRLLPSVPDAHITASSSNVANQPITSPARGRLNTTETTLSNGTIAMGAWAPAVDQHGEYIQAMFDEVTMVNGVLTQGRNQGNDHVTLFKIEYTEDGTTWKTINNDLDVEEIFTGNSDGDSVQFNELPCPLFAKGIRIIPMEWNQHVALRFDVSGCYIDNSGVAPTNTTQSFLPGIVTPFGLTTPSTASGTTINLITLIHWFMTHLSNASSTTTPVSVKHTLSSTTTTTTQLPTTTTPYVFLPGIPDPFGTTKRPQSSLVG</sequence>